<dbReference type="EMBL" id="JAAQPE010000649">
    <property type="protein sequence ID" value="KAF5657400.1"/>
    <property type="molecule type" value="Genomic_DNA"/>
</dbReference>
<reference evidence="3" key="1">
    <citation type="journal article" date="2020" name="BMC Genomics">
        <title>Correction to: Identification and distribution of gene clusters required for synthesis of sphingolipid metabolism inhibitors in diverse species of the filamentous fungus Fusarium.</title>
        <authorList>
            <person name="Kim H.S."/>
            <person name="Lohmar J.M."/>
            <person name="Busman M."/>
            <person name="Brown D.W."/>
            <person name="Naumann T.A."/>
            <person name="Divon H.H."/>
            <person name="Lysoe E."/>
            <person name="Uhlig S."/>
            <person name="Proctor R.H."/>
        </authorList>
    </citation>
    <scope>NUCLEOTIDE SEQUENCE [LARGE SCALE GENOMIC DNA]</scope>
    <source>
        <strain evidence="3">NRRL 25331</strain>
    </source>
</reference>
<accession>A0A8H5SPH6</accession>
<sequence length="266" mass="29442">MSNFAPIKTLKKHHNFTAIMSDVHDVTANDEVASNTSSMVAESGRSDIDEPSSTTPTNEGESSTTSQPDLTVIRAPRIVTIHVAGELRLIGILDPLDRALGYYFDNPHDEVLVRNVMAHSNLAVQAVIFQGERSVGNHVARKLPSLYPGRPVREFHFNLPFRVASPAAFRQLKLPLGFRRCFLGLKPSGTVVHKLARDADCPPKLVKRYNRIFQAWKDKNGALPDRQCDVALMAWPRMAHCAGGMSLEFVQELEADSLGGTDVVMW</sequence>
<proteinExistence type="predicted"/>
<evidence type="ECO:0000313" key="3">
    <source>
        <dbReference type="Proteomes" id="UP000572754"/>
    </source>
</evidence>
<organism evidence="2 3">
    <name type="scientific">Fusarium circinatum</name>
    <name type="common">Pitch canker fungus</name>
    <name type="synonym">Gibberella circinata</name>
    <dbReference type="NCBI Taxonomy" id="48490"/>
    <lineage>
        <taxon>Eukaryota</taxon>
        <taxon>Fungi</taxon>
        <taxon>Dikarya</taxon>
        <taxon>Ascomycota</taxon>
        <taxon>Pezizomycotina</taxon>
        <taxon>Sordariomycetes</taxon>
        <taxon>Hypocreomycetidae</taxon>
        <taxon>Hypocreales</taxon>
        <taxon>Nectriaceae</taxon>
        <taxon>Fusarium</taxon>
        <taxon>Fusarium fujikuroi species complex</taxon>
    </lineage>
</organism>
<protein>
    <submittedName>
        <fullName evidence="2">Uncharacterized protein</fullName>
    </submittedName>
</protein>
<dbReference type="Proteomes" id="UP000572754">
    <property type="component" value="Unassembled WGS sequence"/>
</dbReference>
<reference evidence="2 3" key="2">
    <citation type="submission" date="2020-05" db="EMBL/GenBank/DDBJ databases">
        <title>Identification and distribution of gene clusters putatively required for synthesis of sphingolipid metabolism inhibitors in phylogenetically diverse species of the filamentous fungus Fusarium.</title>
        <authorList>
            <person name="Kim H.-S."/>
            <person name="Busman M."/>
            <person name="Brown D.W."/>
            <person name="Divon H."/>
            <person name="Uhlig S."/>
            <person name="Proctor R.H."/>
        </authorList>
    </citation>
    <scope>NUCLEOTIDE SEQUENCE [LARGE SCALE GENOMIC DNA]</scope>
    <source>
        <strain evidence="2 3">NRRL 25331</strain>
    </source>
</reference>
<comment type="caution">
    <text evidence="2">The sequence shown here is derived from an EMBL/GenBank/DDBJ whole genome shotgun (WGS) entry which is preliminary data.</text>
</comment>
<feature type="region of interest" description="Disordered" evidence="1">
    <location>
        <begin position="33"/>
        <end position="69"/>
    </location>
</feature>
<evidence type="ECO:0000313" key="2">
    <source>
        <dbReference type="EMBL" id="KAF5657400.1"/>
    </source>
</evidence>
<feature type="compositionally biased region" description="Polar residues" evidence="1">
    <location>
        <begin position="51"/>
        <end position="69"/>
    </location>
</feature>
<gene>
    <name evidence="2" type="ORF">FCIRC_13278</name>
</gene>
<evidence type="ECO:0000256" key="1">
    <source>
        <dbReference type="SAM" id="MobiDB-lite"/>
    </source>
</evidence>
<dbReference type="AlphaFoldDB" id="A0A8H5SPH6"/>
<keyword evidence="3" id="KW-1185">Reference proteome</keyword>
<name>A0A8H5SPH6_FUSCI</name>